<accession>A0A7S1QXE8</accession>
<protein>
    <submittedName>
        <fullName evidence="2">Uncharacterized protein</fullName>
    </submittedName>
</protein>
<feature type="region of interest" description="Disordered" evidence="1">
    <location>
        <begin position="1"/>
        <end position="76"/>
    </location>
</feature>
<name>A0A7S1QXE8_ALECA</name>
<evidence type="ECO:0000313" key="2">
    <source>
        <dbReference type="EMBL" id="CAD9151044.1"/>
    </source>
</evidence>
<feature type="compositionally biased region" description="Low complexity" evidence="1">
    <location>
        <begin position="16"/>
        <end position="29"/>
    </location>
</feature>
<dbReference type="AlphaFoldDB" id="A0A7S1QXE8"/>
<gene>
    <name evidence="2" type="ORF">ACAT0790_LOCUS31804</name>
</gene>
<dbReference type="EMBL" id="HBGE01052716">
    <property type="protein sequence ID" value="CAD9151044.1"/>
    <property type="molecule type" value="Transcribed_RNA"/>
</dbReference>
<sequence length="194" mass="21054">MPATPTAAASGHAEPSRSGGRTRSAASGADPSMPPSSHRALPSREGAARSAASTADRSLPRAQSSPEIDTLDAFSHSQPLQVSMRTRQIQYKRTPMGGFFADAVPWQVTIGNSPVLPSRHHSLSRTMSSNFQPVYMDFERVSESKAALINHSVVSPKTYNRARDGLTRYNEERFKLGNQQIMRKGGGMMPTKKA</sequence>
<feature type="compositionally biased region" description="Low complexity" evidence="1">
    <location>
        <begin position="43"/>
        <end position="57"/>
    </location>
</feature>
<evidence type="ECO:0000256" key="1">
    <source>
        <dbReference type="SAM" id="MobiDB-lite"/>
    </source>
</evidence>
<proteinExistence type="predicted"/>
<organism evidence="2">
    <name type="scientific">Alexandrium catenella</name>
    <name type="common">Red tide dinoflagellate</name>
    <name type="synonym">Gonyaulax catenella</name>
    <dbReference type="NCBI Taxonomy" id="2925"/>
    <lineage>
        <taxon>Eukaryota</taxon>
        <taxon>Sar</taxon>
        <taxon>Alveolata</taxon>
        <taxon>Dinophyceae</taxon>
        <taxon>Gonyaulacales</taxon>
        <taxon>Pyrocystaceae</taxon>
        <taxon>Alexandrium</taxon>
    </lineage>
</organism>
<reference evidence="2" key="1">
    <citation type="submission" date="2021-01" db="EMBL/GenBank/DDBJ databases">
        <authorList>
            <person name="Corre E."/>
            <person name="Pelletier E."/>
            <person name="Niang G."/>
            <person name="Scheremetjew M."/>
            <person name="Finn R."/>
            <person name="Kale V."/>
            <person name="Holt S."/>
            <person name="Cochrane G."/>
            <person name="Meng A."/>
            <person name="Brown T."/>
            <person name="Cohen L."/>
        </authorList>
    </citation>
    <scope>NUCLEOTIDE SEQUENCE</scope>
    <source>
        <strain evidence="2">OF101</strain>
    </source>
</reference>